<feature type="region of interest" description="Disordered" evidence="1">
    <location>
        <begin position="14"/>
        <end position="41"/>
    </location>
</feature>
<feature type="compositionally biased region" description="Basic and acidic residues" evidence="1">
    <location>
        <begin position="20"/>
        <end position="41"/>
    </location>
</feature>
<dbReference type="Proteomes" id="UP000004828">
    <property type="component" value="Unassembled WGS sequence"/>
</dbReference>
<evidence type="ECO:0000313" key="2">
    <source>
        <dbReference type="EMBL" id="EEV00612.1"/>
    </source>
</evidence>
<dbReference type="AlphaFoldDB" id="C7GBW7"/>
<dbReference type="HOGENOM" id="CLU_3276043_0_0_9"/>
<proteinExistence type="predicted"/>
<evidence type="ECO:0000313" key="3">
    <source>
        <dbReference type="Proteomes" id="UP000004828"/>
    </source>
</evidence>
<evidence type="ECO:0000256" key="1">
    <source>
        <dbReference type="SAM" id="MobiDB-lite"/>
    </source>
</evidence>
<comment type="caution">
    <text evidence="2">The sequence shown here is derived from an EMBL/GenBank/DDBJ whole genome shotgun (WGS) entry which is preliminary data.</text>
</comment>
<protein>
    <submittedName>
        <fullName evidence="2">Uncharacterized protein</fullName>
    </submittedName>
</protein>
<sequence length="41" mass="4734">MKNFHFRGCFCGNAGVSSEEDARKNAENVEKERNMKDKDKL</sequence>
<gene>
    <name evidence="2" type="ORF">ROSINTL182_07403</name>
</gene>
<organism evidence="2 3">
    <name type="scientific">Roseburia intestinalis L1-82</name>
    <dbReference type="NCBI Taxonomy" id="536231"/>
    <lineage>
        <taxon>Bacteria</taxon>
        <taxon>Bacillati</taxon>
        <taxon>Bacillota</taxon>
        <taxon>Clostridia</taxon>
        <taxon>Lachnospirales</taxon>
        <taxon>Lachnospiraceae</taxon>
        <taxon>Roseburia</taxon>
    </lineage>
</organism>
<reference evidence="2 3" key="1">
    <citation type="submission" date="2009-08" db="EMBL/GenBank/DDBJ databases">
        <authorList>
            <person name="Weinstock G."/>
            <person name="Sodergren E."/>
            <person name="Clifton S."/>
            <person name="Fulton L."/>
            <person name="Fulton B."/>
            <person name="Courtney L."/>
            <person name="Fronick C."/>
            <person name="Harrison M."/>
            <person name="Strong C."/>
            <person name="Farmer C."/>
            <person name="Delahaunty K."/>
            <person name="Markovic C."/>
            <person name="Hall O."/>
            <person name="Minx P."/>
            <person name="Tomlinson C."/>
            <person name="Mitreva M."/>
            <person name="Nelson J."/>
            <person name="Hou S."/>
            <person name="Wollam A."/>
            <person name="Pepin K.H."/>
            <person name="Johnson M."/>
            <person name="Bhonagiri V."/>
            <person name="Nash W.E."/>
            <person name="Warren W."/>
            <person name="Chinwalla A."/>
            <person name="Mardis E.R."/>
            <person name="Wilson R.K."/>
        </authorList>
    </citation>
    <scope>NUCLEOTIDE SEQUENCE [LARGE SCALE GENOMIC DNA]</scope>
    <source>
        <strain evidence="2 3">L1-82</strain>
    </source>
</reference>
<accession>C7GBW7</accession>
<dbReference type="EMBL" id="ABYJ02000109">
    <property type="protein sequence ID" value="EEV00612.1"/>
    <property type="molecule type" value="Genomic_DNA"/>
</dbReference>
<name>C7GBW7_9FIRM</name>